<dbReference type="RefSeq" id="WP_094988386.1">
    <property type="nucleotide sequence ID" value="NZ_JAAQXW010000021.1"/>
</dbReference>
<dbReference type="Proteomes" id="UP000216897">
    <property type="component" value="Unassembled WGS sequence"/>
</dbReference>
<name>A0ABX4GH22_9PSED</name>
<evidence type="ECO:0000313" key="2">
    <source>
        <dbReference type="Proteomes" id="UP000216897"/>
    </source>
</evidence>
<reference evidence="1 2" key="1">
    <citation type="submission" date="2017-08" db="EMBL/GenBank/DDBJ databases">
        <title>Genomic and metabolic characterisation of spoilage-associated Pseudomonas species.</title>
        <authorList>
            <person name="Stanborough T."/>
            <person name="Fegan N."/>
            <person name="Powell S.M."/>
            <person name="Singh T."/>
            <person name="Tamplin M.L."/>
            <person name="Chandry P.S."/>
        </authorList>
    </citation>
    <scope>NUCLEOTIDE SEQUENCE [LARGE SCALE GENOMIC DNA]</scope>
    <source>
        <strain evidence="1 2">L1814</strain>
    </source>
</reference>
<protein>
    <submittedName>
        <fullName evidence="1">Uncharacterized protein</fullName>
    </submittedName>
</protein>
<gene>
    <name evidence="1" type="ORF">CJF38_20290</name>
</gene>
<comment type="caution">
    <text evidence="1">The sequence shown here is derived from an EMBL/GenBank/DDBJ whole genome shotgun (WGS) entry which is preliminary data.</text>
</comment>
<evidence type="ECO:0000313" key="1">
    <source>
        <dbReference type="EMBL" id="OZY53058.1"/>
    </source>
</evidence>
<proteinExistence type="predicted"/>
<organism evidence="1 2">
    <name type="scientific">Pseudomonas lundensis</name>
    <dbReference type="NCBI Taxonomy" id="86185"/>
    <lineage>
        <taxon>Bacteria</taxon>
        <taxon>Pseudomonadati</taxon>
        <taxon>Pseudomonadota</taxon>
        <taxon>Gammaproteobacteria</taxon>
        <taxon>Pseudomonadales</taxon>
        <taxon>Pseudomonadaceae</taxon>
        <taxon>Pseudomonas</taxon>
    </lineage>
</organism>
<accession>A0ABX4GH22</accession>
<sequence length="137" mass="16182">MDSAKRGQVQRIVEFSTHFDHLYRKCLPAADLEKIDDFTEHFEQYGFDGLPGKLAPTWKVPGIDREYEAKKRFAVENYLWHYHIGIPHYKPPQFIGNSYMTSDWVVHFQRIPGDQLIRVVDYDCHSPMHMPELGFLK</sequence>
<dbReference type="EMBL" id="NQKG01000027">
    <property type="protein sequence ID" value="OZY53058.1"/>
    <property type="molecule type" value="Genomic_DNA"/>
</dbReference>
<keyword evidence="2" id="KW-1185">Reference proteome</keyword>